<accession>A0A1M5BZP1</accession>
<dbReference type="Proteomes" id="UP000184041">
    <property type="component" value="Unassembled WGS sequence"/>
</dbReference>
<dbReference type="PANTHER" id="PTHR11530:SF11">
    <property type="entry name" value="D-ASPARTATE OXIDASE"/>
    <property type="match status" value="1"/>
</dbReference>
<name>A0A1M5BZP1_9BACT</name>
<feature type="domain" description="FAD dependent oxidoreductase" evidence="9">
    <location>
        <begin position="5"/>
        <end position="366"/>
    </location>
</feature>
<dbReference type="InterPro" id="IPR006076">
    <property type="entry name" value="FAD-dep_OxRdtase"/>
</dbReference>
<evidence type="ECO:0000256" key="6">
    <source>
        <dbReference type="ARBA" id="ARBA00039101"/>
    </source>
</evidence>
<dbReference type="PANTHER" id="PTHR11530">
    <property type="entry name" value="D-AMINO ACID OXIDASE"/>
    <property type="match status" value="1"/>
</dbReference>
<dbReference type="Pfam" id="PF01266">
    <property type="entry name" value="DAO"/>
    <property type="match status" value="1"/>
</dbReference>
<gene>
    <name evidence="10" type="ORF">SAMN05443144_10942</name>
</gene>
<dbReference type="OrthoDB" id="246701at2"/>
<keyword evidence="3" id="KW-0285">Flavoprotein</keyword>
<evidence type="ECO:0000256" key="2">
    <source>
        <dbReference type="ARBA" id="ARBA00006730"/>
    </source>
</evidence>
<organism evidence="10 11">
    <name type="scientific">Fodinibius roseus</name>
    <dbReference type="NCBI Taxonomy" id="1194090"/>
    <lineage>
        <taxon>Bacteria</taxon>
        <taxon>Pseudomonadati</taxon>
        <taxon>Balneolota</taxon>
        <taxon>Balneolia</taxon>
        <taxon>Balneolales</taxon>
        <taxon>Balneolaceae</taxon>
        <taxon>Fodinibius</taxon>
    </lineage>
</organism>
<dbReference type="GO" id="GO:0071949">
    <property type="term" value="F:FAD binding"/>
    <property type="evidence" value="ECO:0007669"/>
    <property type="project" value="InterPro"/>
</dbReference>
<dbReference type="RefSeq" id="WP_073063052.1">
    <property type="nucleotide sequence ID" value="NZ_FQUS01000009.1"/>
</dbReference>
<dbReference type="GO" id="GO:0019478">
    <property type="term" value="P:D-amino acid catabolic process"/>
    <property type="evidence" value="ECO:0007669"/>
    <property type="project" value="TreeGrafter"/>
</dbReference>
<evidence type="ECO:0000256" key="7">
    <source>
        <dbReference type="ARBA" id="ARBA00039751"/>
    </source>
</evidence>
<evidence type="ECO:0000256" key="1">
    <source>
        <dbReference type="ARBA" id="ARBA00001974"/>
    </source>
</evidence>
<dbReference type="SUPFAM" id="SSF51971">
    <property type="entry name" value="Nucleotide-binding domain"/>
    <property type="match status" value="1"/>
</dbReference>
<keyword evidence="4" id="KW-0274">FAD</keyword>
<evidence type="ECO:0000256" key="5">
    <source>
        <dbReference type="ARBA" id="ARBA00023002"/>
    </source>
</evidence>
<evidence type="ECO:0000313" key="10">
    <source>
        <dbReference type="EMBL" id="SHF47911.1"/>
    </source>
</evidence>
<protein>
    <recommendedName>
        <fullName evidence="7">D-amino-acid oxidase</fullName>
        <ecNumber evidence="6">1.4.3.3</ecNumber>
    </recommendedName>
</protein>
<dbReference type="EC" id="1.4.3.3" evidence="6"/>
<evidence type="ECO:0000256" key="3">
    <source>
        <dbReference type="ARBA" id="ARBA00022630"/>
    </source>
</evidence>
<comment type="catalytic activity">
    <reaction evidence="8">
        <text>a D-alpha-amino acid + O2 + H2O = a 2-oxocarboxylate + H2O2 + NH4(+)</text>
        <dbReference type="Rhea" id="RHEA:21816"/>
        <dbReference type="ChEBI" id="CHEBI:15377"/>
        <dbReference type="ChEBI" id="CHEBI:15379"/>
        <dbReference type="ChEBI" id="CHEBI:16240"/>
        <dbReference type="ChEBI" id="CHEBI:28938"/>
        <dbReference type="ChEBI" id="CHEBI:35179"/>
        <dbReference type="ChEBI" id="CHEBI:59871"/>
        <dbReference type="EC" id="1.4.3.3"/>
    </reaction>
    <physiologicalReaction direction="left-to-right" evidence="8">
        <dbReference type="Rhea" id="RHEA:21817"/>
    </physiologicalReaction>
</comment>
<keyword evidence="11" id="KW-1185">Reference proteome</keyword>
<dbReference type="Gene3D" id="3.40.50.720">
    <property type="entry name" value="NAD(P)-binding Rossmann-like Domain"/>
    <property type="match status" value="1"/>
</dbReference>
<dbReference type="EMBL" id="FQUS01000009">
    <property type="protein sequence ID" value="SHF47911.1"/>
    <property type="molecule type" value="Genomic_DNA"/>
</dbReference>
<reference evidence="10 11" key="1">
    <citation type="submission" date="2016-11" db="EMBL/GenBank/DDBJ databases">
        <authorList>
            <person name="Jaros S."/>
            <person name="Januszkiewicz K."/>
            <person name="Wedrychowicz H."/>
        </authorList>
    </citation>
    <scope>NUCLEOTIDE SEQUENCE [LARGE SCALE GENOMIC DNA]</scope>
    <source>
        <strain evidence="10 11">DSM 21986</strain>
    </source>
</reference>
<evidence type="ECO:0000256" key="4">
    <source>
        <dbReference type="ARBA" id="ARBA00022827"/>
    </source>
</evidence>
<evidence type="ECO:0000259" key="9">
    <source>
        <dbReference type="Pfam" id="PF01266"/>
    </source>
</evidence>
<comment type="similarity">
    <text evidence="2">Belongs to the DAMOX/DASOX family.</text>
</comment>
<sequence length="388" mass="43926">MNFDKIIVIGSGVSGLTTALTLQLLGYETVIYTDKEAGQISDKNAHPEFASLFPAASVIPHSFYSDQLKELFRTSQSFFYELRKRFFSGLSIHRHFEIFEFEQDEPEYRNWMLDFHPVMELSPQEIPRRSCSQNLYGWAFNCIFADWPRYFPALTACYKQSGGHINRRTVRTEDLPTLPADILVNCSGTGSLELFDDPLDEQLVMRGHLLHKPGAPLIIGAGGNIISYNYTPKASVYSDPSGEACDVYCYPREDGWMLGGSRETGYLSSPTTEFSKKNAESYQIGGLAIPSAIIDINKDILETTYHQSLRPSDELYPFIGYRYVRNKEEGLRLDHETMYGKTVYHNYGHGGAGATLSWGCALDLASRITSKNKPRLQELLLEEFEHIL</sequence>
<dbReference type="InterPro" id="IPR023209">
    <property type="entry name" value="DAO"/>
</dbReference>
<dbReference type="GO" id="GO:0003884">
    <property type="term" value="F:D-amino-acid oxidase activity"/>
    <property type="evidence" value="ECO:0007669"/>
    <property type="project" value="UniProtKB-EC"/>
</dbReference>
<evidence type="ECO:0000256" key="8">
    <source>
        <dbReference type="ARBA" id="ARBA00049547"/>
    </source>
</evidence>
<dbReference type="STRING" id="1194090.SAMN05443144_10942"/>
<keyword evidence="5" id="KW-0560">Oxidoreductase</keyword>
<evidence type="ECO:0000313" key="11">
    <source>
        <dbReference type="Proteomes" id="UP000184041"/>
    </source>
</evidence>
<comment type="cofactor">
    <cofactor evidence="1">
        <name>FAD</name>
        <dbReference type="ChEBI" id="CHEBI:57692"/>
    </cofactor>
</comment>
<dbReference type="Gene3D" id="3.30.9.10">
    <property type="entry name" value="D-Amino Acid Oxidase, subunit A, domain 2"/>
    <property type="match status" value="1"/>
</dbReference>
<proteinExistence type="inferred from homology"/>
<dbReference type="AlphaFoldDB" id="A0A1M5BZP1"/>
<dbReference type="GO" id="GO:0005737">
    <property type="term" value="C:cytoplasm"/>
    <property type="evidence" value="ECO:0007669"/>
    <property type="project" value="TreeGrafter"/>
</dbReference>